<dbReference type="Proteomes" id="UP000085678">
    <property type="component" value="Unplaced"/>
</dbReference>
<protein>
    <submittedName>
        <fullName evidence="7">Uncharacterized protein LOC106176435</fullName>
    </submittedName>
</protein>
<proteinExistence type="predicted"/>
<accession>A0A1S3JW30</accession>
<evidence type="ECO:0000313" key="6">
    <source>
        <dbReference type="Proteomes" id="UP000085678"/>
    </source>
</evidence>
<organism evidence="6 7">
    <name type="scientific">Lingula anatina</name>
    <name type="common">Brachiopod</name>
    <name type="synonym">Lingula unguis</name>
    <dbReference type="NCBI Taxonomy" id="7574"/>
    <lineage>
        <taxon>Eukaryota</taxon>
        <taxon>Metazoa</taxon>
        <taxon>Spiralia</taxon>
        <taxon>Lophotrochozoa</taxon>
        <taxon>Brachiopoda</taxon>
        <taxon>Linguliformea</taxon>
        <taxon>Lingulata</taxon>
        <taxon>Lingulida</taxon>
        <taxon>Linguloidea</taxon>
        <taxon>Lingulidae</taxon>
        <taxon>Lingula</taxon>
    </lineage>
</organism>
<dbReference type="RefSeq" id="XP_013414266.1">
    <property type="nucleotide sequence ID" value="XM_013558812.2"/>
</dbReference>
<reference evidence="7" key="1">
    <citation type="submission" date="2025-08" db="UniProtKB">
        <authorList>
            <consortium name="RefSeq"/>
        </authorList>
    </citation>
    <scope>IDENTIFICATION</scope>
    <source>
        <tissue evidence="7">Gonads</tissue>
    </source>
</reference>
<dbReference type="Gene3D" id="1.20.140.150">
    <property type="match status" value="1"/>
</dbReference>
<dbReference type="STRING" id="7574.A0A1S3JW30"/>
<dbReference type="InParanoid" id="A0A1S3JW30"/>
<dbReference type="GeneID" id="106176435"/>
<name>A0A1S3JW30_LINAN</name>
<sequence length="171" mass="18811">MPELGLIVRVYRLSNFFKSACVILVLSMVMFLVGMSTPYWVTIGLQKSSGLWQHCGSDSDCEILHNPPKPLHACQALEIISLLMYMGLIILALLYMLHSAFEKSTVILATIVLSFTSAFTMLVGVIIYGTKVKEDLAGTGVAWSLWLVVISALMNIAVGTLFVLHKKARTC</sequence>
<dbReference type="InterPro" id="IPR050579">
    <property type="entry name" value="PMP-22/EMP/MP20-like"/>
</dbReference>
<evidence type="ECO:0000256" key="2">
    <source>
        <dbReference type="ARBA" id="ARBA00022692"/>
    </source>
</evidence>
<evidence type="ECO:0000256" key="3">
    <source>
        <dbReference type="ARBA" id="ARBA00022989"/>
    </source>
</evidence>
<dbReference type="AlphaFoldDB" id="A0A1S3JW30"/>
<dbReference type="PANTHER" id="PTHR10671">
    <property type="entry name" value="EPITHELIAL MEMBRANE PROTEIN-RELATED"/>
    <property type="match status" value="1"/>
</dbReference>
<feature type="transmembrane region" description="Helical" evidence="5">
    <location>
        <begin position="21"/>
        <end position="41"/>
    </location>
</feature>
<evidence type="ECO:0000256" key="5">
    <source>
        <dbReference type="SAM" id="Phobius"/>
    </source>
</evidence>
<feature type="transmembrane region" description="Helical" evidence="5">
    <location>
        <begin position="141"/>
        <end position="164"/>
    </location>
</feature>
<dbReference type="KEGG" id="lak:106176435"/>
<comment type="subcellular location">
    <subcellularLocation>
        <location evidence="1">Membrane</location>
        <topology evidence="1">Multi-pass membrane protein</topology>
    </subcellularLocation>
</comment>
<keyword evidence="6" id="KW-1185">Reference proteome</keyword>
<gene>
    <name evidence="7" type="primary">LOC106176435</name>
</gene>
<dbReference type="Pfam" id="PF00822">
    <property type="entry name" value="PMP22_Claudin"/>
    <property type="match status" value="1"/>
</dbReference>
<dbReference type="OrthoDB" id="6157359at2759"/>
<dbReference type="InterPro" id="IPR004031">
    <property type="entry name" value="PMP22/EMP/MP20/Claudin"/>
</dbReference>
<evidence type="ECO:0000256" key="1">
    <source>
        <dbReference type="ARBA" id="ARBA00004141"/>
    </source>
</evidence>
<dbReference type="GO" id="GO:0005886">
    <property type="term" value="C:plasma membrane"/>
    <property type="evidence" value="ECO:0007669"/>
    <property type="project" value="TreeGrafter"/>
</dbReference>
<dbReference type="PANTHER" id="PTHR10671:SF108">
    <property type="entry name" value="CLAUDIN FAMILY PROTEIN-RELATED"/>
    <property type="match status" value="1"/>
</dbReference>
<feature type="transmembrane region" description="Helical" evidence="5">
    <location>
        <begin position="106"/>
        <end position="129"/>
    </location>
</feature>
<evidence type="ECO:0000313" key="7">
    <source>
        <dbReference type="RefSeq" id="XP_013414266.1"/>
    </source>
</evidence>
<keyword evidence="4 5" id="KW-0472">Membrane</keyword>
<dbReference type="OMA" id="NCKIFAS"/>
<feature type="transmembrane region" description="Helical" evidence="5">
    <location>
        <begin position="76"/>
        <end position="97"/>
    </location>
</feature>
<keyword evidence="2 5" id="KW-0812">Transmembrane</keyword>
<keyword evidence="3 5" id="KW-1133">Transmembrane helix</keyword>
<evidence type="ECO:0000256" key="4">
    <source>
        <dbReference type="ARBA" id="ARBA00023136"/>
    </source>
</evidence>